<dbReference type="Proteomes" id="UP000886998">
    <property type="component" value="Unassembled WGS sequence"/>
</dbReference>
<gene>
    <name evidence="1" type="primary">NCL1_51104</name>
    <name evidence="1" type="ORF">TNIN_226701</name>
</gene>
<dbReference type="PROSITE" id="PS50143">
    <property type="entry name" value="BIR_REPEAT_2"/>
    <property type="match status" value="1"/>
</dbReference>
<dbReference type="Pfam" id="PF00653">
    <property type="entry name" value="BIR"/>
    <property type="match status" value="1"/>
</dbReference>
<keyword evidence="2" id="KW-1185">Reference proteome</keyword>
<dbReference type="InterPro" id="IPR001370">
    <property type="entry name" value="BIR_rpt"/>
</dbReference>
<dbReference type="GO" id="GO:0005737">
    <property type="term" value="C:cytoplasm"/>
    <property type="evidence" value="ECO:0007669"/>
    <property type="project" value="TreeGrafter"/>
</dbReference>
<evidence type="ECO:0000313" key="2">
    <source>
        <dbReference type="Proteomes" id="UP000886998"/>
    </source>
</evidence>
<organism evidence="1 2">
    <name type="scientific">Trichonephila inaurata madagascariensis</name>
    <dbReference type="NCBI Taxonomy" id="2747483"/>
    <lineage>
        <taxon>Eukaryota</taxon>
        <taxon>Metazoa</taxon>
        <taxon>Ecdysozoa</taxon>
        <taxon>Arthropoda</taxon>
        <taxon>Chelicerata</taxon>
        <taxon>Arachnida</taxon>
        <taxon>Araneae</taxon>
        <taxon>Araneomorphae</taxon>
        <taxon>Entelegynae</taxon>
        <taxon>Araneoidea</taxon>
        <taxon>Nephilidae</taxon>
        <taxon>Trichonephila</taxon>
        <taxon>Trichonephila inaurata</taxon>
    </lineage>
</organism>
<proteinExistence type="predicted"/>
<dbReference type="EMBL" id="BMAV01013806">
    <property type="protein sequence ID" value="GFY61766.1"/>
    <property type="molecule type" value="Genomic_DNA"/>
</dbReference>
<dbReference type="PANTHER" id="PTHR10044:SF139">
    <property type="entry name" value="DEATH-ASSOCIATED INHIBITOR OF APOPTOSIS 2"/>
    <property type="match status" value="1"/>
</dbReference>
<dbReference type="SMART" id="SM00238">
    <property type="entry name" value="BIR"/>
    <property type="match status" value="1"/>
</dbReference>
<protein>
    <recommendedName>
        <fullName evidence="3">RING-type domain-containing protein</fullName>
    </recommendedName>
</protein>
<dbReference type="SUPFAM" id="SSF57924">
    <property type="entry name" value="Inhibitor of apoptosis (IAP) repeat"/>
    <property type="match status" value="2"/>
</dbReference>
<dbReference type="Gene3D" id="3.30.40.10">
    <property type="entry name" value="Zinc/RING finger domain, C3HC4 (zinc finger)"/>
    <property type="match status" value="1"/>
</dbReference>
<comment type="caution">
    <text evidence="1">The sequence shown here is derived from an EMBL/GenBank/DDBJ whole genome shotgun (WGS) entry which is preliminary data.</text>
</comment>
<accession>A0A8X6XWV6</accession>
<dbReference type="PANTHER" id="PTHR10044">
    <property type="entry name" value="INHIBITOR OF APOPTOSIS"/>
    <property type="match status" value="1"/>
</dbReference>
<sequence>MIPILTGSFDYYSIFIHRDIFTAFFEKYILTCNVGTRIKVYGCTKEEGYVLPEFERTKTGFLFNVESNDKVRGDFISKYVSEESGWIMTTDEWRDMICHGFTSPFPTLIIHTLKTTFCIRSNNNVEKRMYPKKFSTVAYLQMKPVRRAVSEGKKVFQSLNDFAFFNTRQTEITKMFFINFISFQCFLNLLELQKFLWSLFWLLYFFSQFQQYKFLWLFPWIFALETCNMSPLDYKKLMRYEENRLLSFPDSFWCNYKELAKRGFFHPEIPKRIECAYCGKRFHYFKYHRQDPFYPPACCGKWKLHLSDPSNELTSPRPLTSGQLNLRNCFKAVFPQLESEEARYSTFGGWPRLHVKVRELVEAGLFYLGEKDYVQCYWCAETFGNWNYGLDPVLEHKLRYKQCGCLTDALYKREMRFRLKYFGTSVLKPSDECVKCKICLEGAACWANLPCGHLVSCDQCVVPERCALCRGPVESRVKIYV</sequence>
<dbReference type="GO" id="GO:0005634">
    <property type="term" value="C:nucleus"/>
    <property type="evidence" value="ECO:0007669"/>
    <property type="project" value="TreeGrafter"/>
</dbReference>
<dbReference type="InterPro" id="IPR050784">
    <property type="entry name" value="IAP"/>
</dbReference>
<evidence type="ECO:0000313" key="1">
    <source>
        <dbReference type="EMBL" id="GFY61766.1"/>
    </source>
</evidence>
<dbReference type="Gene3D" id="1.10.1170.10">
    <property type="entry name" value="Inhibitor Of Apoptosis Protein (2mihbC-IAP-1), Chain A"/>
    <property type="match status" value="2"/>
</dbReference>
<dbReference type="AlphaFoldDB" id="A0A8X6XWV6"/>
<name>A0A8X6XWV6_9ARAC</name>
<dbReference type="InterPro" id="IPR013083">
    <property type="entry name" value="Znf_RING/FYVE/PHD"/>
</dbReference>
<reference evidence="1" key="1">
    <citation type="submission" date="2020-08" db="EMBL/GenBank/DDBJ databases">
        <title>Multicomponent nature underlies the extraordinary mechanical properties of spider dragline silk.</title>
        <authorList>
            <person name="Kono N."/>
            <person name="Nakamura H."/>
            <person name="Mori M."/>
            <person name="Yoshida Y."/>
            <person name="Ohtoshi R."/>
            <person name="Malay A.D."/>
            <person name="Moran D.A.P."/>
            <person name="Tomita M."/>
            <person name="Numata K."/>
            <person name="Arakawa K."/>
        </authorList>
    </citation>
    <scope>NUCLEOTIDE SEQUENCE</scope>
</reference>
<dbReference type="CDD" id="cd00022">
    <property type="entry name" value="BIR"/>
    <property type="match status" value="1"/>
</dbReference>
<dbReference type="OrthoDB" id="5855668at2759"/>
<evidence type="ECO:0008006" key="3">
    <source>
        <dbReference type="Google" id="ProtNLM"/>
    </source>
</evidence>